<dbReference type="Proteomes" id="UP000601435">
    <property type="component" value="Unassembled WGS sequence"/>
</dbReference>
<evidence type="ECO:0000313" key="1">
    <source>
        <dbReference type="EMBL" id="CAE7615379.1"/>
    </source>
</evidence>
<reference evidence="1" key="1">
    <citation type="submission" date="2021-02" db="EMBL/GenBank/DDBJ databases">
        <authorList>
            <person name="Dougan E. K."/>
            <person name="Rhodes N."/>
            <person name="Thang M."/>
            <person name="Chan C."/>
        </authorList>
    </citation>
    <scope>NUCLEOTIDE SEQUENCE</scope>
</reference>
<organism evidence="1 2">
    <name type="scientific">Symbiodinium necroappetens</name>
    <dbReference type="NCBI Taxonomy" id="1628268"/>
    <lineage>
        <taxon>Eukaryota</taxon>
        <taxon>Sar</taxon>
        <taxon>Alveolata</taxon>
        <taxon>Dinophyceae</taxon>
        <taxon>Suessiales</taxon>
        <taxon>Symbiodiniaceae</taxon>
        <taxon>Symbiodinium</taxon>
    </lineage>
</organism>
<dbReference type="AlphaFoldDB" id="A0A812V9E4"/>
<feature type="non-terminal residue" evidence="1">
    <location>
        <position position="38"/>
    </location>
</feature>
<keyword evidence="2" id="KW-1185">Reference proteome</keyword>
<dbReference type="EMBL" id="CAJNJA010028929">
    <property type="protein sequence ID" value="CAE7615379.1"/>
    <property type="molecule type" value="Genomic_DNA"/>
</dbReference>
<comment type="caution">
    <text evidence="1">The sequence shown here is derived from an EMBL/GenBank/DDBJ whole genome shotgun (WGS) entry which is preliminary data.</text>
</comment>
<proteinExistence type="predicted"/>
<evidence type="ECO:0000313" key="2">
    <source>
        <dbReference type="Proteomes" id="UP000601435"/>
    </source>
</evidence>
<gene>
    <name evidence="1" type="ORF">SNEC2469_LOCUS17474</name>
</gene>
<accession>A0A812V9E4</accession>
<sequence>MAADGQRLGRWPLVPPLQCRLELLWLHWREGPVGTSQS</sequence>
<name>A0A812V9E4_9DINO</name>
<protein>
    <submittedName>
        <fullName evidence="1">Uncharacterized protein</fullName>
    </submittedName>
</protein>